<evidence type="ECO:0000256" key="6">
    <source>
        <dbReference type="ARBA" id="ARBA00023004"/>
    </source>
</evidence>
<dbReference type="InterPro" id="IPR040064">
    <property type="entry name" value="MoaA-like"/>
</dbReference>
<feature type="binding site" evidence="12">
    <location>
        <position position="66"/>
    </location>
    <ligand>
        <name>S-adenosyl-L-methionine</name>
        <dbReference type="ChEBI" id="CHEBI:59789"/>
    </ligand>
</feature>
<dbReference type="Pfam" id="PF06463">
    <property type="entry name" value="Mob_synth_C"/>
    <property type="match status" value="1"/>
</dbReference>
<feature type="binding site" evidence="12">
    <location>
        <position position="27"/>
    </location>
    <ligand>
        <name>[4Fe-4S] cluster</name>
        <dbReference type="ChEBI" id="CHEBI:49883"/>
        <label>1</label>
        <note>4Fe-4S-S-AdoMet</note>
    </ligand>
</feature>
<feature type="binding site" evidence="12">
    <location>
        <position position="117"/>
    </location>
    <ligand>
        <name>S-adenosyl-L-methionine</name>
        <dbReference type="ChEBI" id="CHEBI:59789"/>
    </ligand>
</feature>
<evidence type="ECO:0000256" key="5">
    <source>
        <dbReference type="ARBA" id="ARBA00022741"/>
    </source>
</evidence>
<comment type="similarity">
    <text evidence="12">Belongs to the radical SAM superfamily. MoaA family.</text>
</comment>
<protein>
    <recommendedName>
        <fullName evidence="1 12">GTP 3',8-cyclase</fullName>
        <ecNumber evidence="1 12">4.1.99.22</ecNumber>
    </recommendedName>
    <alternativeName>
        <fullName evidence="12">Molybdenum cofactor biosynthesis protein A</fullName>
    </alternativeName>
</protein>
<dbReference type="SFLD" id="SFLDS00029">
    <property type="entry name" value="Radical_SAM"/>
    <property type="match status" value="1"/>
</dbReference>
<evidence type="ECO:0000256" key="12">
    <source>
        <dbReference type="HAMAP-Rule" id="MF_01225"/>
    </source>
</evidence>
<reference evidence="15 16" key="1">
    <citation type="submission" date="2014-09" db="EMBL/GenBank/DDBJ databases">
        <title>Butyrate-producing bacteria isolated from human gut.</title>
        <authorList>
            <person name="Zhang Q."/>
            <person name="Zhao L."/>
        </authorList>
    </citation>
    <scope>NUCLEOTIDE SEQUENCE [LARGE SCALE GENOMIC DNA]</scope>
    <source>
        <strain evidence="15 16">21</strain>
    </source>
</reference>
<dbReference type="HAMAP" id="MF_01225_B">
    <property type="entry name" value="MoaA_B"/>
    <property type="match status" value="1"/>
</dbReference>
<evidence type="ECO:0000256" key="2">
    <source>
        <dbReference type="ARBA" id="ARBA00022485"/>
    </source>
</evidence>
<keyword evidence="16" id="KW-1185">Reference proteome</keyword>
<evidence type="ECO:0000256" key="13">
    <source>
        <dbReference type="SAM" id="MobiDB-lite"/>
    </source>
</evidence>
<dbReference type="SFLD" id="SFLDG01386">
    <property type="entry name" value="main_SPASM_domain-containing"/>
    <property type="match status" value="1"/>
</dbReference>
<dbReference type="OrthoDB" id="9763993at2"/>
<evidence type="ECO:0000256" key="10">
    <source>
        <dbReference type="ARBA" id="ARBA00023239"/>
    </source>
</evidence>
<dbReference type="PANTHER" id="PTHR22960">
    <property type="entry name" value="MOLYBDOPTERIN COFACTOR SYNTHESIS PROTEIN A"/>
    <property type="match status" value="1"/>
</dbReference>
<evidence type="ECO:0000313" key="16">
    <source>
        <dbReference type="Proteomes" id="UP000245288"/>
    </source>
</evidence>
<feature type="binding site" evidence="12">
    <location>
        <position position="20"/>
    </location>
    <ligand>
        <name>[4Fe-4S] cluster</name>
        <dbReference type="ChEBI" id="CHEBI:49883"/>
        <label>1</label>
        <note>4Fe-4S-S-AdoMet</note>
    </ligand>
</feature>
<keyword evidence="9 12" id="KW-0501">Molybdenum cofactor biosynthesis</keyword>
<feature type="binding site" evidence="12">
    <location>
        <position position="252"/>
    </location>
    <ligand>
        <name>[4Fe-4S] cluster</name>
        <dbReference type="ChEBI" id="CHEBI:49883"/>
        <label>2</label>
        <note>4Fe-4S-substrate</note>
    </ligand>
</feature>
<feature type="domain" description="Radical SAM core" evidence="14">
    <location>
        <begin position="4"/>
        <end position="221"/>
    </location>
</feature>
<sequence length="332" mass="37539">MTDRYNREIDYIRISITDRCNLRCKYCMPEEVPFIPHERILRYEEILRIVKILAKLGIRKVKLTGGEPLVRRGCDSLIREIKQIEGIDMVTLTTNGVLLEEMLPQLQEAGVDAINVSLDTRNRARYLEVTGKDMYEQVERGIEAVYKSGIPLKINCVPVQGVNIDEIPDFFTWAKEKQIAVRFIEMMPIGYGDQYEAFSAEQIKEMFFARYPEAYQVKEILGNGPAVYYRAPGFAGEIGIIGAVHEKFCSTCNRIRLTSEGFFKLCLYSGAGIDLRQMLRDGSTDEEIADAIADAIQRKPKEHHFGEVQAESSVDASASGEADTRKMSQIGG</sequence>
<comment type="cofactor">
    <cofactor evidence="12">
        <name>[4Fe-4S] cluster</name>
        <dbReference type="ChEBI" id="CHEBI:49883"/>
    </cofactor>
    <text evidence="12">Binds 2 [4Fe-4S] clusters. Binds 1 [4Fe-4S] cluster coordinated with 3 cysteines and an exchangeable S-adenosyl-L-methionine and 1 [4Fe-4S] cluster coordinated with 3 cysteines and the GTP-derived substrate.</text>
</comment>
<keyword evidence="2 12" id="KW-0004">4Fe-4S</keyword>
<evidence type="ECO:0000256" key="1">
    <source>
        <dbReference type="ARBA" id="ARBA00012167"/>
    </source>
</evidence>
<evidence type="ECO:0000259" key="14">
    <source>
        <dbReference type="PROSITE" id="PS51918"/>
    </source>
</evidence>
<name>A0A2V1JMZ0_EUBRA</name>
<comment type="pathway">
    <text evidence="12">Cofactor biosynthesis; molybdopterin biosynthesis.</text>
</comment>
<feature type="binding site" evidence="12">
    <location>
        <position position="266"/>
    </location>
    <ligand>
        <name>[4Fe-4S] cluster</name>
        <dbReference type="ChEBI" id="CHEBI:49883"/>
        <label>2</label>
        <note>4Fe-4S-substrate</note>
    </ligand>
</feature>
<dbReference type="InterPro" id="IPR058240">
    <property type="entry name" value="rSAM_sf"/>
</dbReference>
<dbReference type="EC" id="4.1.99.22" evidence="1 12"/>
<keyword evidence="7 12" id="KW-0411">Iron-sulfur</keyword>
<keyword evidence="8 12" id="KW-0342">GTP-binding</keyword>
<keyword evidence="5 12" id="KW-0547">Nucleotide-binding</keyword>
<feature type="binding site" evidence="12">
    <location>
        <position position="13"/>
    </location>
    <ligand>
        <name>GTP</name>
        <dbReference type="ChEBI" id="CHEBI:37565"/>
    </ligand>
</feature>
<dbReference type="GO" id="GO:1904047">
    <property type="term" value="F:S-adenosyl-L-methionine binding"/>
    <property type="evidence" value="ECO:0007669"/>
    <property type="project" value="UniProtKB-UniRule"/>
</dbReference>
<evidence type="ECO:0000313" key="15">
    <source>
        <dbReference type="EMBL" id="PWE86122.1"/>
    </source>
</evidence>
<dbReference type="InterPro" id="IPR013785">
    <property type="entry name" value="Aldolase_TIM"/>
</dbReference>
<comment type="subunit">
    <text evidence="12">Monomer and homodimer.</text>
</comment>
<dbReference type="InterPro" id="IPR000385">
    <property type="entry name" value="MoaA_NifB_PqqE_Fe-S-bd_CS"/>
</dbReference>
<feature type="binding site" evidence="12">
    <location>
        <position position="153"/>
    </location>
    <ligand>
        <name>GTP</name>
        <dbReference type="ChEBI" id="CHEBI:37565"/>
    </ligand>
</feature>
<dbReference type="Proteomes" id="UP000245288">
    <property type="component" value="Unassembled WGS sequence"/>
</dbReference>
<keyword evidence="3 12" id="KW-0949">S-adenosyl-L-methionine</keyword>
<dbReference type="CDD" id="cd21117">
    <property type="entry name" value="Twitch_MoaA"/>
    <property type="match status" value="1"/>
</dbReference>
<dbReference type="InterPro" id="IPR050105">
    <property type="entry name" value="MoCo_biosynth_MoaA/MoaC"/>
</dbReference>
<evidence type="ECO:0000256" key="7">
    <source>
        <dbReference type="ARBA" id="ARBA00023014"/>
    </source>
</evidence>
<proteinExistence type="inferred from homology"/>
<dbReference type="SMART" id="SM00729">
    <property type="entry name" value="Elp3"/>
    <property type="match status" value="1"/>
</dbReference>
<dbReference type="Pfam" id="PF04055">
    <property type="entry name" value="Radical_SAM"/>
    <property type="match status" value="1"/>
</dbReference>
<dbReference type="GO" id="GO:0061799">
    <property type="term" value="F:cyclic pyranopterin monophosphate synthase activity"/>
    <property type="evidence" value="ECO:0007669"/>
    <property type="project" value="TreeGrafter"/>
</dbReference>
<organism evidence="15 16">
    <name type="scientific">Eubacterium ramulus</name>
    <dbReference type="NCBI Taxonomy" id="39490"/>
    <lineage>
        <taxon>Bacteria</taxon>
        <taxon>Bacillati</taxon>
        <taxon>Bacillota</taxon>
        <taxon>Clostridia</taxon>
        <taxon>Eubacteriales</taxon>
        <taxon>Eubacteriaceae</taxon>
        <taxon>Eubacterium</taxon>
    </lineage>
</organism>
<evidence type="ECO:0000256" key="3">
    <source>
        <dbReference type="ARBA" id="ARBA00022691"/>
    </source>
</evidence>
<dbReference type="AlphaFoldDB" id="A0A2V1JMZ0"/>
<dbReference type="CDD" id="cd01335">
    <property type="entry name" value="Radical_SAM"/>
    <property type="match status" value="1"/>
</dbReference>
<feature type="binding site" evidence="12">
    <location>
        <position position="187"/>
    </location>
    <ligand>
        <name>S-adenosyl-L-methionine</name>
        <dbReference type="ChEBI" id="CHEBI:59789"/>
    </ligand>
</feature>
<dbReference type="PROSITE" id="PS01305">
    <property type="entry name" value="MOAA_NIFB_PQQE"/>
    <property type="match status" value="1"/>
</dbReference>
<dbReference type="GO" id="GO:0046872">
    <property type="term" value="F:metal ion binding"/>
    <property type="evidence" value="ECO:0007669"/>
    <property type="project" value="UniProtKB-KW"/>
</dbReference>
<dbReference type="InterPro" id="IPR010505">
    <property type="entry name" value="MoaA_twitch"/>
</dbReference>
<dbReference type="UniPathway" id="UPA00344"/>
<accession>A0A2V1JMZ0</accession>
<evidence type="ECO:0000256" key="9">
    <source>
        <dbReference type="ARBA" id="ARBA00023150"/>
    </source>
</evidence>
<keyword evidence="6 12" id="KW-0408">Iron</keyword>
<keyword evidence="4 12" id="KW-0479">Metal-binding</keyword>
<dbReference type="SFLD" id="SFLDG01067">
    <property type="entry name" value="SPASM/twitch_domain_containing"/>
    <property type="match status" value="1"/>
</dbReference>
<dbReference type="InterPro" id="IPR007197">
    <property type="entry name" value="rSAM"/>
</dbReference>
<feature type="binding site" evidence="12">
    <location>
        <position position="26"/>
    </location>
    <ligand>
        <name>S-adenosyl-L-methionine</name>
        <dbReference type="ChEBI" id="CHEBI:59789"/>
    </ligand>
</feature>
<dbReference type="EMBL" id="JRFU01000127">
    <property type="protein sequence ID" value="PWE86122.1"/>
    <property type="molecule type" value="Genomic_DNA"/>
</dbReference>
<dbReference type="SUPFAM" id="SSF102114">
    <property type="entry name" value="Radical SAM enzymes"/>
    <property type="match status" value="1"/>
</dbReference>
<feature type="binding site" evidence="12">
    <location>
        <begin position="254"/>
        <end position="256"/>
    </location>
    <ligand>
        <name>GTP</name>
        <dbReference type="ChEBI" id="CHEBI:37565"/>
    </ligand>
</feature>
<dbReference type="GO" id="GO:0006777">
    <property type="term" value="P:Mo-molybdopterin cofactor biosynthetic process"/>
    <property type="evidence" value="ECO:0007669"/>
    <property type="project" value="UniProtKB-UniRule"/>
</dbReference>
<feature type="region of interest" description="Disordered" evidence="13">
    <location>
        <begin position="303"/>
        <end position="332"/>
    </location>
</feature>
<keyword evidence="10 12" id="KW-0456">Lyase</keyword>
<dbReference type="InterPro" id="IPR013483">
    <property type="entry name" value="MoaA"/>
</dbReference>
<dbReference type="SFLD" id="SFLDG01383">
    <property type="entry name" value="cyclic_pyranopterin_phosphate"/>
    <property type="match status" value="1"/>
</dbReference>
<dbReference type="InterPro" id="IPR006638">
    <property type="entry name" value="Elp3/MiaA/NifB-like_rSAM"/>
</dbReference>
<dbReference type="PROSITE" id="PS51918">
    <property type="entry name" value="RADICAL_SAM"/>
    <property type="match status" value="1"/>
</dbReference>
<dbReference type="NCBIfam" id="TIGR02666">
    <property type="entry name" value="moaA"/>
    <property type="match status" value="1"/>
</dbReference>
<evidence type="ECO:0000256" key="8">
    <source>
        <dbReference type="ARBA" id="ARBA00023134"/>
    </source>
</evidence>
<feature type="binding site" evidence="12">
    <location>
        <position position="24"/>
    </location>
    <ligand>
        <name>[4Fe-4S] cluster</name>
        <dbReference type="ChEBI" id="CHEBI:49883"/>
        <label>1</label>
        <note>4Fe-4S-S-AdoMet</note>
    </ligand>
</feature>
<comment type="caution">
    <text evidence="12">Lacks conserved residue(s) required for the propagation of feature annotation.</text>
</comment>
<feature type="binding site" evidence="12">
    <location>
        <position position="93"/>
    </location>
    <ligand>
        <name>GTP</name>
        <dbReference type="ChEBI" id="CHEBI:37565"/>
    </ligand>
</feature>
<comment type="catalytic activity">
    <reaction evidence="11 12">
        <text>GTP + AH2 + S-adenosyl-L-methionine = (8S)-3',8-cyclo-7,8-dihydroguanosine 5'-triphosphate + 5'-deoxyadenosine + L-methionine + A + H(+)</text>
        <dbReference type="Rhea" id="RHEA:49576"/>
        <dbReference type="ChEBI" id="CHEBI:13193"/>
        <dbReference type="ChEBI" id="CHEBI:15378"/>
        <dbReference type="ChEBI" id="CHEBI:17319"/>
        <dbReference type="ChEBI" id="CHEBI:17499"/>
        <dbReference type="ChEBI" id="CHEBI:37565"/>
        <dbReference type="ChEBI" id="CHEBI:57844"/>
        <dbReference type="ChEBI" id="CHEBI:59789"/>
        <dbReference type="ChEBI" id="CHEBI:131766"/>
        <dbReference type="EC" id="4.1.99.22"/>
    </reaction>
</comment>
<dbReference type="PANTHER" id="PTHR22960:SF0">
    <property type="entry name" value="MOLYBDENUM COFACTOR BIOSYNTHESIS PROTEIN 1"/>
    <property type="match status" value="1"/>
</dbReference>
<dbReference type="GO" id="GO:0005525">
    <property type="term" value="F:GTP binding"/>
    <property type="evidence" value="ECO:0007669"/>
    <property type="project" value="UniProtKB-UniRule"/>
</dbReference>
<dbReference type="GO" id="GO:0061798">
    <property type="term" value="F:GTP 3',8'-cyclase activity"/>
    <property type="evidence" value="ECO:0007669"/>
    <property type="project" value="UniProtKB-UniRule"/>
</dbReference>
<feature type="binding site" evidence="12">
    <location>
        <position position="249"/>
    </location>
    <ligand>
        <name>[4Fe-4S] cluster</name>
        <dbReference type="ChEBI" id="CHEBI:49883"/>
        <label>2</label>
        <note>4Fe-4S-substrate</note>
    </ligand>
</feature>
<comment type="caution">
    <text evidence="15">The sequence shown here is derived from an EMBL/GenBank/DDBJ whole genome shotgun (WGS) entry which is preliminary data.</text>
</comment>
<evidence type="ECO:0000256" key="4">
    <source>
        <dbReference type="ARBA" id="ARBA00022723"/>
    </source>
</evidence>
<dbReference type="Gene3D" id="3.20.20.70">
    <property type="entry name" value="Aldolase class I"/>
    <property type="match status" value="1"/>
</dbReference>
<dbReference type="GO" id="GO:0051539">
    <property type="term" value="F:4 iron, 4 sulfur cluster binding"/>
    <property type="evidence" value="ECO:0007669"/>
    <property type="project" value="UniProtKB-UniRule"/>
</dbReference>
<gene>
    <name evidence="12" type="primary">moaA</name>
    <name evidence="15" type="ORF">LG34_11825</name>
</gene>
<evidence type="ECO:0000256" key="11">
    <source>
        <dbReference type="ARBA" id="ARBA00048697"/>
    </source>
</evidence>
<comment type="function">
    <text evidence="12">Catalyzes the cyclization of GTP to (8S)-3',8-cyclo-7,8-dihydroguanosine 5'-triphosphate.</text>
</comment>